<dbReference type="EMBL" id="FPKR01000020">
    <property type="protein sequence ID" value="SFZ79551.1"/>
    <property type="molecule type" value="Genomic_DNA"/>
</dbReference>
<name>A0A1K2HRZ3_9NEIS</name>
<keyword evidence="3" id="KW-1185">Reference proteome</keyword>
<keyword evidence="1" id="KW-1133">Transmembrane helix</keyword>
<protein>
    <submittedName>
        <fullName evidence="2">Transcriptional regulator, AlpA family</fullName>
    </submittedName>
</protein>
<dbReference type="OrthoDB" id="8527558at2"/>
<feature type="transmembrane region" description="Helical" evidence="1">
    <location>
        <begin position="15"/>
        <end position="34"/>
    </location>
</feature>
<proteinExistence type="predicted"/>
<evidence type="ECO:0000313" key="2">
    <source>
        <dbReference type="EMBL" id="SFZ79551.1"/>
    </source>
</evidence>
<reference evidence="2 3" key="1">
    <citation type="submission" date="2016-11" db="EMBL/GenBank/DDBJ databases">
        <authorList>
            <person name="Jaros S."/>
            <person name="Januszkiewicz K."/>
            <person name="Wedrychowicz H."/>
        </authorList>
    </citation>
    <scope>NUCLEOTIDE SEQUENCE [LARGE SCALE GENOMIC DNA]</scope>
    <source>
        <strain evidence="2 3">DSM 18899</strain>
    </source>
</reference>
<evidence type="ECO:0000313" key="3">
    <source>
        <dbReference type="Proteomes" id="UP000186513"/>
    </source>
</evidence>
<dbReference type="RefSeq" id="WP_072430208.1">
    <property type="nucleotide sequence ID" value="NZ_FPKR01000020.1"/>
</dbReference>
<evidence type="ECO:0000256" key="1">
    <source>
        <dbReference type="SAM" id="Phobius"/>
    </source>
</evidence>
<dbReference type="STRING" id="1121279.SAMN02745887_03740"/>
<accession>A0A1K2HRZ3</accession>
<gene>
    <name evidence="2" type="ORF">SAMN02745887_03740</name>
</gene>
<dbReference type="AlphaFoldDB" id="A0A1K2HRZ3"/>
<keyword evidence="1" id="KW-0472">Membrane</keyword>
<dbReference type="Proteomes" id="UP000186513">
    <property type="component" value="Unassembled WGS sequence"/>
</dbReference>
<dbReference type="InterPro" id="IPR010260">
    <property type="entry name" value="AlpA"/>
</dbReference>
<sequence>MRNSLQQFDHLPDTALVSVQTFAALLGTGVSTIWRRAKLEASFPQPVRLSTRCTRWRVADIRRFLGLEGGAV</sequence>
<organism evidence="2 3">
    <name type="scientific">Chitinimonas taiwanensis DSM 18899</name>
    <dbReference type="NCBI Taxonomy" id="1121279"/>
    <lineage>
        <taxon>Bacteria</taxon>
        <taxon>Pseudomonadati</taxon>
        <taxon>Pseudomonadota</taxon>
        <taxon>Betaproteobacteria</taxon>
        <taxon>Neisseriales</taxon>
        <taxon>Chitinibacteraceae</taxon>
        <taxon>Chitinimonas</taxon>
    </lineage>
</organism>
<keyword evidence="1" id="KW-0812">Transmembrane</keyword>
<dbReference type="Pfam" id="PF05930">
    <property type="entry name" value="Phage_AlpA"/>
    <property type="match status" value="1"/>
</dbReference>